<dbReference type="Proteomes" id="UP000276133">
    <property type="component" value="Unassembled WGS sequence"/>
</dbReference>
<dbReference type="AlphaFoldDB" id="A0A3M7QM12"/>
<evidence type="ECO:0000313" key="1">
    <source>
        <dbReference type="EMBL" id="RNA12477.1"/>
    </source>
</evidence>
<dbReference type="EMBL" id="REGN01005682">
    <property type="protein sequence ID" value="RNA12477.1"/>
    <property type="molecule type" value="Genomic_DNA"/>
</dbReference>
<gene>
    <name evidence="1" type="ORF">BpHYR1_016675</name>
</gene>
<comment type="caution">
    <text evidence="1">The sequence shown here is derived from an EMBL/GenBank/DDBJ whole genome shotgun (WGS) entry which is preliminary data.</text>
</comment>
<proteinExistence type="predicted"/>
<sequence>MPFCVNQKRDTRLDKIRTFIQAHYQFGQDGALAGWNGDLAEFSFPHNFFGECRKSSLNLKNKV</sequence>
<keyword evidence="2" id="KW-1185">Reference proteome</keyword>
<evidence type="ECO:0000313" key="2">
    <source>
        <dbReference type="Proteomes" id="UP000276133"/>
    </source>
</evidence>
<accession>A0A3M7QM12</accession>
<protein>
    <submittedName>
        <fullName evidence="1">Uncharacterized protein</fullName>
    </submittedName>
</protein>
<name>A0A3M7QM12_BRAPC</name>
<reference evidence="1 2" key="1">
    <citation type="journal article" date="2018" name="Sci. Rep.">
        <title>Genomic signatures of local adaptation to the degree of environmental predictability in rotifers.</title>
        <authorList>
            <person name="Franch-Gras L."/>
            <person name="Hahn C."/>
            <person name="Garcia-Roger E.M."/>
            <person name="Carmona M.J."/>
            <person name="Serra M."/>
            <person name="Gomez A."/>
        </authorList>
    </citation>
    <scope>NUCLEOTIDE SEQUENCE [LARGE SCALE GENOMIC DNA]</scope>
    <source>
        <strain evidence="1">HYR1</strain>
    </source>
</reference>
<organism evidence="1 2">
    <name type="scientific">Brachionus plicatilis</name>
    <name type="common">Marine rotifer</name>
    <name type="synonym">Brachionus muelleri</name>
    <dbReference type="NCBI Taxonomy" id="10195"/>
    <lineage>
        <taxon>Eukaryota</taxon>
        <taxon>Metazoa</taxon>
        <taxon>Spiralia</taxon>
        <taxon>Gnathifera</taxon>
        <taxon>Rotifera</taxon>
        <taxon>Eurotatoria</taxon>
        <taxon>Monogononta</taxon>
        <taxon>Pseudotrocha</taxon>
        <taxon>Ploima</taxon>
        <taxon>Brachionidae</taxon>
        <taxon>Brachionus</taxon>
    </lineage>
</organism>